<proteinExistence type="predicted"/>
<comment type="caution">
    <text evidence="1">The sequence shown here is derived from an EMBL/GenBank/DDBJ whole genome shotgun (WGS) entry which is preliminary data.</text>
</comment>
<dbReference type="Proteomes" id="UP000438429">
    <property type="component" value="Unassembled WGS sequence"/>
</dbReference>
<dbReference type="AlphaFoldDB" id="A0A6A4T4M0"/>
<accession>A0A6A4T4M0</accession>
<gene>
    <name evidence="1" type="ORF">F2P81_008094</name>
</gene>
<organism evidence="1 2">
    <name type="scientific">Scophthalmus maximus</name>
    <name type="common">Turbot</name>
    <name type="synonym">Psetta maxima</name>
    <dbReference type="NCBI Taxonomy" id="52904"/>
    <lineage>
        <taxon>Eukaryota</taxon>
        <taxon>Metazoa</taxon>
        <taxon>Chordata</taxon>
        <taxon>Craniata</taxon>
        <taxon>Vertebrata</taxon>
        <taxon>Euteleostomi</taxon>
        <taxon>Actinopterygii</taxon>
        <taxon>Neopterygii</taxon>
        <taxon>Teleostei</taxon>
        <taxon>Neoteleostei</taxon>
        <taxon>Acanthomorphata</taxon>
        <taxon>Carangaria</taxon>
        <taxon>Pleuronectiformes</taxon>
        <taxon>Pleuronectoidei</taxon>
        <taxon>Scophthalmidae</taxon>
        <taxon>Scophthalmus</taxon>
    </lineage>
</organism>
<protein>
    <submittedName>
        <fullName evidence="1">Uncharacterized protein</fullName>
    </submittedName>
</protein>
<sequence length="91" mass="10414">MHTCRFALKDNMAADKVTFKISRCHVLCLWTNSGVSFGGAFVDRLRHRVATRNLSSYRPVEERNEGANTVYEINHCQKYYEMISALLISNG</sequence>
<reference evidence="1 2" key="1">
    <citation type="submission" date="2019-06" db="EMBL/GenBank/DDBJ databases">
        <title>Draft genomes of female and male turbot (Scophthalmus maximus).</title>
        <authorList>
            <person name="Xu H."/>
            <person name="Xu X.-W."/>
            <person name="Shao C."/>
            <person name="Chen S."/>
        </authorList>
    </citation>
    <scope>NUCLEOTIDE SEQUENCE [LARGE SCALE GENOMIC DNA]</scope>
    <source>
        <strain evidence="1">Ysfricsl-2016a</strain>
        <tissue evidence="1">Blood</tissue>
    </source>
</reference>
<evidence type="ECO:0000313" key="1">
    <source>
        <dbReference type="EMBL" id="KAF0039859.1"/>
    </source>
</evidence>
<dbReference type="EMBL" id="VEVO01000007">
    <property type="protein sequence ID" value="KAF0039859.1"/>
    <property type="molecule type" value="Genomic_DNA"/>
</dbReference>
<name>A0A6A4T4M0_SCOMX</name>
<evidence type="ECO:0000313" key="2">
    <source>
        <dbReference type="Proteomes" id="UP000438429"/>
    </source>
</evidence>